<dbReference type="Pfam" id="PF13483">
    <property type="entry name" value="Lactamase_B_3"/>
    <property type="match status" value="1"/>
</dbReference>
<dbReference type="PANTHER" id="PTHR43546:SF3">
    <property type="entry name" value="UPF0173 METAL-DEPENDENT HYDROLASE MJ1163"/>
    <property type="match status" value="1"/>
</dbReference>
<dbReference type="SUPFAM" id="SSF56281">
    <property type="entry name" value="Metallo-hydrolase/oxidoreductase"/>
    <property type="match status" value="1"/>
</dbReference>
<dbReference type="PANTHER" id="PTHR43546">
    <property type="entry name" value="UPF0173 METAL-DEPENDENT HYDROLASE MJ1163-RELATED"/>
    <property type="match status" value="1"/>
</dbReference>
<dbReference type="InterPro" id="IPR036866">
    <property type="entry name" value="RibonucZ/Hydroxyglut_hydro"/>
</dbReference>
<feature type="signal peptide" evidence="1">
    <location>
        <begin position="1"/>
        <end position="23"/>
    </location>
</feature>
<reference evidence="3 4" key="1">
    <citation type="submission" date="2023-10" db="EMBL/GenBank/DDBJ databases">
        <title>Two novel species belonging to the OM43/NOR5 clade.</title>
        <authorList>
            <person name="Park M."/>
        </authorList>
    </citation>
    <scope>NUCLEOTIDE SEQUENCE [LARGE SCALE GENOMIC DNA]</scope>
    <source>
        <strain evidence="3 4">IMCC43200</strain>
    </source>
</reference>
<dbReference type="InterPro" id="IPR001279">
    <property type="entry name" value="Metallo-B-lactamas"/>
</dbReference>
<evidence type="ECO:0000313" key="4">
    <source>
        <dbReference type="Proteomes" id="UP001626537"/>
    </source>
</evidence>
<feature type="domain" description="Metallo-beta-lactamase" evidence="2">
    <location>
        <begin position="54"/>
        <end position="280"/>
    </location>
</feature>
<evidence type="ECO:0000313" key="3">
    <source>
        <dbReference type="EMBL" id="WOJ94812.1"/>
    </source>
</evidence>
<dbReference type="Gene3D" id="3.60.15.10">
    <property type="entry name" value="Ribonuclease Z/Hydroxyacylglutathione hydrolase-like"/>
    <property type="match status" value="1"/>
</dbReference>
<evidence type="ECO:0000259" key="2">
    <source>
        <dbReference type="SMART" id="SM00849"/>
    </source>
</evidence>
<dbReference type="RefSeq" id="WP_407349445.1">
    <property type="nucleotide sequence ID" value="NZ_CP136864.1"/>
</dbReference>
<keyword evidence="4" id="KW-1185">Reference proteome</keyword>
<accession>A0ABZ0I5M5</accession>
<name>A0ABZ0I5M5_9GAMM</name>
<sequence>MHKLLSAAVVPFMAVTLAPFVTAHPSDDEQLSLGGLTASEVIPAHTPLEMTYFGAAGWRMTDGKTIVLLDPWPSRIPYGGPAHPDDERPSYSRTDPAPVDTDLIDRLIPKADFILVQHGHFDHLGDVPYIAKKTGAKVIGTETVVMILRAYGVPEEQLYAVHGGEDYQFDNFSVRVVPGLHSALDQKHYHDSRRYDRDTVLEAPLRIEQFIEGGALSFLARLGGRSILTMGSMNFIEREFEGLEPDILLAGINGSRMGLYDYDRRLLESTGYPAIVVPTHWDNFRLPYSFSQQDNVEKKLIPFADTAKKVSPNSKVIIPVHLEPIILP</sequence>
<dbReference type="EMBL" id="CP136864">
    <property type="protein sequence ID" value="WOJ94812.1"/>
    <property type="molecule type" value="Genomic_DNA"/>
</dbReference>
<dbReference type="Proteomes" id="UP001626537">
    <property type="component" value="Chromosome"/>
</dbReference>
<dbReference type="InterPro" id="IPR050114">
    <property type="entry name" value="UPF0173_UPF0282_UlaG_hydrolase"/>
</dbReference>
<feature type="chain" id="PRO_5046330962" evidence="1">
    <location>
        <begin position="24"/>
        <end position="328"/>
    </location>
</feature>
<dbReference type="CDD" id="cd06262">
    <property type="entry name" value="metallo-hydrolase-like_MBL-fold"/>
    <property type="match status" value="1"/>
</dbReference>
<gene>
    <name evidence="3" type="ORF">R0135_06490</name>
</gene>
<evidence type="ECO:0000256" key="1">
    <source>
        <dbReference type="SAM" id="SignalP"/>
    </source>
</evidence>
<protein>
    <submittedName>
        <fullName evidence="3">MBL fold metallo-hydrolase</fullName>
    </submittedName>
</protein>
<keyword evidence="1" id="KW-0732">Signal</keyword>
<proteinExistence type="predicted"/>
<organism evidence="3 4">
    <name type="scientific">Congregibacter variabilis</name>
    <dbReference type="NCBI Taxonomy" id="3081200"/>
    <lineage>
        <taxon>Bacteria</taxon>
        <taxon>Pseudomonadati</taxon>
        <taxon>Pseudomonadota</taxon>
        <taxon>Gammaproteobacteria</taxon>
        <taxon>Cellvibrionales</taxon>
        <taxon>Halieaceae</taxon>
        <taxon>Congregibacter</taxon>
    </lineage>
</organism>
<dbReference type="SMART" id="SM00849">
    <property type="entry name" value="Lactamase_B"/>
    <property type="match status" value="1"/>
</dbReference>